<evidence type="ECO:0000256" key="1">
    <source>
        <dbReference type="ARBA" id="ARBA00001966"/>
    </source>
</evidence>
<reference evidence="7 8" key="1">
    <citation type="journal article" date="2014" name="Int. J. Syst. Evol. Microbiol.">
        <title>Complete genome sequence of Corynebacterium casei LMG S-19264T (=DSM 44701T), isolated from a smear-ripened cheese.</title>
        <authorList>
            <consortium name="US DOE Joint Genome Institute (JGI-PGF)"/>
            <person name="Walter F."/>
            <person name="Albersmeier A."/>
            <person name="Kalinowski J."/>
            <person name="Ruckert C."/>
        </authorList>
    </citation>
    <scope>NUCLEOTIDE SEQUENCE [LARGE SCALE GENOMIC DNA]</scope>
    <source>
        <strain evidence="7 8">KCTC 19473</strain>
    </source>
</reference>
<dbReference type="AlphaFoldDB" id="A0A919CKG8"/>
<dbReference type="Gene3D" id="3.40.50.280">
    <property type="entry name" value="Cobalamin-binding domain"/>
    <property type="match status" value="1"/>
</dbReference>
<gene>
    <name evidence="7" type="ORF">GCM10007147_39310</name>
</gene>
<dbReference type="InterPro" id="IPR058240">
    <property type="entry name" value="rSAM_sf"/>
</dbReference>
<protein>
    <submittedName>
        <fullName evidence="7">RiPP maturation radical SAM protein 1</fullName>
    </submittedName>
</protein>
<evidence type="ECO:0000256" key="2">
    <source>
        <dbReference type="ARBA" id="ARBA00022691"/>
    </source>
</evidence>
<dbReference type="InterPro" id="IPR051198">
    <property type="entry name" value="BchE-like"/>
</dbReference>
<dbReference type="InterPro" id="IPR023984">
    <property type="entry name" value="rSAM_ocin_1"/>
</dbReference>
<dbReference type="GO" id="GO:0046872">
    <property type="term" value="F:metal ion binding"/>
    <property type="evidence" value="ECO:0007669"/>
    <property type="project" value="UniProtKB-KW"/>
</dbReference>
<comment type="cofactor">
    <cofactor evidence="1">
        <name>[4Fe-4S] cluster</name>
        <dbReference type="ChEBI" id="CHEBI:49883"/>
    </cofactor>
</comment>
<feature type="domain" description="B12-binding" evidence="6">
    <location>
        <begin position="106"/>
        <end position="184"/>
    </location>
</feature>
<keyword evidence="2" id="KW-0949">S-adenosyl-L-methionine</keyword>
<proteinExistence type="predicted"/>
<dbReference type="Proteomes" id="UP000654947">
    <property type="component" value="Unassembled WGS sequence"/>
</dbReference>
<dbReference type="GO" id="GO:0051536">
    <property type="term" value="F:iron-sulfur cluster binding"/>
    <property type="evidence" value="ECO:0007669"/>
    <property type="project" value="UniProtKB-KW"/>
</dbReference>
<accession>A0A919CKG8</accession>
<dbReference type="PANTHER" id="PTHR43409:SF7">
    <property type="entry name" value="BLL1977 PROTEIN"/>
    <property type="match status" value="1"/>
</dbReference>
<dbReference type="PANTHER" id="PTHR43409">
    <property type="entry name" value="ANAEROBIC MAGNESIUM-PROTOPORPHYRIN IX MONOMETHYL ESTER CYCLASE-RELATED"/>
    <property type="match status" value="1"/>
</dbReference>
<evidence type="ECO:0000259" key="6">
    <source>
        <dbReference type="PROSITE" id="PS51332"/>
    </source>
</evidence>
<name>A0A919CKG8_9ACTN</name>
<dbReference type="GO" id="GO:0005829">
    <property type="term" value="C:cytosol"/>
    <property type="evidence" value="ECO:0007669"/>
    <property type="project" value="TreeGrafter"/>
</dbReference>
<dbReference type="GO" id="GO:0031419">
    <property type="term" value="F:cobalamin binding"/>
    <property type="evidence" value="ECO:0007669"/>
    <property type="project" value="InterPro"/>
</dbReference>
<dbReference type="GO" id="GO:0003824">
    <property type="term" value="F:catalytic activity"/>
    <property type="evidence" value="ECO:0007669"/>
    <property type="project" value="InterPro"/>
</dbReference>
<evidence type="ECO:0000256" key="4">
    <source>
        <dbReference type="ARBA" id="ARBA00023004"/>
    </source>
</evidence>
<dbReference type="InterPro" id="IPR006158">
    <property type="entry name" value="Cobalamin-bd"/>
</dbReference>
<keyword evidence="3" id="KW-0479">Metal-binding</keyword>
<dbReference type="SFLD" id="SFLDS00029">
    <property type="entry name" value="Radical_SAM"/>
    <property type="match status" value="1"/>
</dbReference>
<dbReference type="Pfam" id="PF04055">
    <property type="entry name" value="Radical_SAM"/>
    <property type="match status" value="1"/>
</dbReference>
<organism evidence="7 8">
    <name type="scientific">Nocardiopsis kunsanensis</name>
    <dbReference type="NCBI Taxonomy" id="141693"/>
    <lineage>
        <taxon>Bacteria</taxon>
        <taxon>Bacillati</taxon>
        <taxon>Actinomycetota</taxon>
        <taxon>Actinomycetes</taxon>
        <taxon>Streptosporangiales</taxon>
        <taxon>Nocardiopsidaceae</taxon>
        <taxon>Nocardiopsis</taxon>
    </lineage>
</organism>
<dbReference type="Gene3D" id="3.80.30.20">
    <property type="entry name" value="tm_1862 like domain"/>
    <property type="match status" value="1"/>
</dbReference>
<dbReference type="SFLD" id="SFLDG01082">
    <property type="entry name" value="B12-binding_domain_containing"/>
    <property type="match status" value="1"/>
</dbReference>
<dbReference type="SMART" id="SM00729">
    <property type="entry name" value="Elp3"/>
    <property type="match status" value="1"/>
</dbReference>
<evidence type="ECO:0000256" key="3">
    <source>
        <dbReference type="ARBA" id="ARBA00022723"/>
    </source>
</evidence>
<keyword evidence="5" id="KW-0411">Iron-sulfur</keyword>
<comment type="caution">
    <text evidence="7">The sequence shown here is derived from an EMBL/GenBank/DDBJ whole genome shotgun (WGS) entry which is preliminary data.</text>
</comment>
<dbReference type="NCBIfam" id="TIGR03975">
    <property type="entry name" value="rSAM_ocin_1"/>
    <property type="match status" value="1"/>
</dbReference>
<keyword evidence="8" id="KW-1185">Reference proteome</keyword>
<dbReference type="InterPro" id="IPR023404">
    <property type="entry name" value="rSAM_horseshoe"/>
</dbReference>
<evidence type="ECO:0000256" key="5">
    <source>
        <dbReference type="ARBA" id="ARBA00023014"/>
    </source>
</evidence>
<dbReference type="SFLD" id="SFLDF00324">
    <property type="entry name" value="bacteriocin_maturation"/>
    <property type="match status" value="1"/>
</dbReference>
<dbReference type="SUPFAM" id="SSF102114">
    <property type="entry name" value="Radical SAM enzymes"/>
    <property type="match status" value="1"/>
</dbReference>
<dbReference type="InterPro" id="IPR007197">
    <property type="entry name" value="rSAM"/>
</dbReference>
<dbReference type="EMBL" id="BMXL01000029">
    <property type="protein sequence ID" value="GHD34064.1"/>
    <property type="molecule type" value="Genomic_DNA"/>
</dbReference>
<dbReference type="InterPro" id="IPR006638">
    <property type="entry name" value="Elp3/MiaA/NifB-like_rSAM"/>
</dbReference>
<evidence type="ECO:0000313" key="7">
    <source>
        <dbReference type="EMBL" id="GHD34064.1"/>
    </source>
</evidence>
<sequence>MLEAEGHQVDVHYLNIELAVDLGVEAYESFSDLSSERVTLLGEWLFSRAAYRSDAGDAREYITDFPEVLETAKDFGISEEELVLFREENFPEWLDEISQRNWMEYDLIGFSSTFMQNVSALALARMIKERSPEIPIAFGGANFDGIMGVEFFRAHDFIDFAVIGEGEKVFPELVRRVSLGEKEIKMSGVLSRHNSITPSTQEVRAPSIVDLNLIPTPDYTDYFETLEKYGGDSLLRGRRVELLVEFSRGCWWGAKHHCTFCGLNALGMDYRAKSPERAFTEVETLLRNYKISAIAAVDNILDMKYLGKFCEDMAESDWTLSLFFEVKANLDRAQVKSLASAGVTAVQPGIESLSSNVLKIMRKGSDSIINIRLLKWALHFNISVYWNILSGFPGERDEDYRLQANLIPLLHHLEPPNGVNPIWVERFSPYFNGHSPHIKNIKPRRSYYHVYPENRVRNEDVAYFFDADASEVASPSALAELSEAVENWRSLWKEGKRPTMFARRGPGWLEILDRRRSPARRISMSGWQAHAYNICMDNFKSRSRLVKEVGQLAEAPSEEEINAHIDRCRDEGLLIEDQGRVFALALPYQY</sequence>
<dbReference type="PROSITE" id="PS51332">
    <property type="entry name" value="B12_BINDING"/>
    <property type="match status" value="1"/>
</dbReference>
<evidence type="ECO:0000313" key="8">
    <source>
        <dbReference type="Proteomes" id="UP000654947"/>
    </source>
</evidence>
<keyword evidence="4" id="KW-0408">Iron</keyword>